<keyword evidence="2 9" id="KW-0813">Transport</keyword>
<feature type="domain" description="Protein export membrane protein SecD/SecF C-terminal" evidence="11">
    <location>
        <begin position="530"/>
        <end position="708"/>
    </location>
</feature>
<comment type="caution">
    <text evidence="9">Lacks conserved residue(s) required for the propagation of feature annotation.</text>
</comment>
<feature type="transmembrane region" description="Helical" evidence="9">
    <location>
        <begin position="275"/>
        <end position="295"/>
    </location>
</feature>
<dbReference type="OrthoDB" id="9805019at2"/>
<comment type="similarity">
    <text evidence="10">Belongs to the SecD/SecF family. SecF subfamily.</text>
</comment>
<dbReference type="InterPro" id="IPR005791">
    <property type="entry name" value="SecD"/>
</dbReference>
<evidence type="ECO:0000256" key="6">
    <source>
        <dbReference type="ARBA" id="ARBA00022989"/>
    </source>
</evidence>
<dbReference type="Pfam" id="PF22599">
    <property type="entry name" value="SecDF_P1_head"/>
    <property type="match status" value="1"/>
</dbReference>
<dbReference type="Proteomes" id="UP000199800">
    <property type="component" value="Unassembled WGS sequence"/>
</dbReference>
<keyword evidence="5 9" id="KW-0653">Protein transport</keyword>
<reference evidence="14 15" key="1">
    <citation type="submission" date="2016-10" db="EMBL/GenBank/DDBJ databases">
        <authorList>
            <person name="de Groot N.N."/>
        </authorList>
    </citation>
    <scope>NUCLEOTIDE SEQUENCE [LARGE SCALE GENOMIC DNA]</scope>
    <source>
        <strain evidence="14 15">DSM 1801</strain>
    </source>
</reference>
<dbReference type="GO" id="GO:0015450">
    <property type="term" value="F:protein-transporting ATPase activity"/>
    <property type="evidence" value="ECO:0007669"/>
    <property type="project" value="InterPro"/>
</dbReference>
<dbReference type="FunFam" id="1.20.1640.10:FF:000004">
    <property type="entry name" value="Protein translocase subunit SecD"/>
    <property type="match status" value="1"/>
</dbReference>
<keyword evidence="3 9" id="KW-1003">Cell membrane</keyword>
<comment type="similarity">
    <text evidence="9">Belongs to the SecD/SecF family. SecD subfamily.</text>
</comment>
<evidence type="ECO:0000256" key="5">
    <source>
        <dbReference type="ARBA" id="ARBA00022927"/>
    </source>
</evidence>
<feature type="transmembrane region" description="Helical" evidence="9">
    <location>
        <begin position="576"/>
        <end position="597"/>
    </location>
</feature>
<dbReference type="InterPro" id="IPR048631">
    <property type="entry name" value="SecD_1st"/>
</dbReference>
<dbReference type="Pfam" id="PF02355">
    <property type="entry name" value="SecD_SecF_C"/>
    <property type="match status" value="2"/>
</dbReference>
<comment type="subunit">
    <text evidence="10">Forms a complex with SecD. Part of the essential Sec protein translocation apparatus which comprises SecA, SecYEG and auxiliary proteins SecDF. Other proteins may also be involved.</text>
</comment>
<dbReference type="NCBIfam" id="TIGR01129">
    <property type="entry name" value="secD"/>
    <property type="match status" value="1"/>
</dbReference>
<dbReference type="InterPro" id="IPR022645">
    <property type="entry name" value="SecD/SecF_bac"/>
</dbReference>
<evidence type="ECO:0000256" key="3">
    <source>
        <dbReference type="ARBA" id="ARBA00022475"/>
    </source>
</evidence>
<dbReference type="RefSeq" id="WP_092478181.1">
    <property type="nucleotide sequence ID" value="NZ_FOHN01000015.1"/>
</dbReference>
<proteinExistence type="inferred from homology"/>
<comment type="function">
    <text evidence="9">Part of the Sec protein translocase complex. Interacts with the SecYEG preprotein conducting channel. SecDF uses the proton motive force (PMF) to complete protein translocation after the ATP-dependent function of SecA.</text>
</comment>
<keyword evidence="4 9" id="KW-0812">Transmembrane</keyword>
<evidence type="ECO:0000256" key="9">
    <source>
        <dbReference type="HAMAP-Rule" id="MF_01463"/>
    </source>
</evidence>
<dbReference type="Gene3D" id="1.20.1640.10">
    <property type="entry name" value="Multidrug efflux transporter AcrB transmembrane domain"/>
    <property type="match status" value="2"/>
</dbReference>
<dbReference type="Gene3D" id="3.30.1360.200">
    <property type="match status" value="1"/>
</dbReference>
<evidence type="ECO:0000313" key="14">
    <source>
        <dbReference type="EMBL" id="SET33521.1"/>
    </source>
</evidence>
<evidence type="ECO:0000259" key="11">
    <source>
        <dbReference type="Pfam" id="PF02355"/>
    </source>
</evidence>
<evidence type="ECO:0000256" key="10">
    <source>
        <dbReference type="HAMAP-Rule" id="MF_01464"/>
    </source>
</evidence>
<dbReference type="GO" id="GO:0005886">
    <property type="term" value="C:plasma membrane"/>
    <property type="evidence" value="ECO:0007669"/>
    <property type="project" value="UniProtKB-SubCell"/>
</dbReference>
<keyword evidence="15" id="KW-1185">Reference proteome</keyword>
<dbReference type="GO" id="GO:0043952">
    <property type="term" value="P:protein transport by the Sec complex"/>
    <property type="evidence" value="ECO:0007669"/>
    <property type="project" value="UniProtKB-UniRule"/>
</dbReference>
<dbReference type="PRINTS" id="PR01755">
    <property type="entry name" value="SECFTRNLCASE"/>
</dbReference>
<dbReference type="InterPro" id="IPR048634">
    <property type="entry name" value="SecD_SecF_C"/>
</dbReference>
<accession>A0A1I0DN33</accession>
<dbReference type="STRING" id="29364.SAMN04487772_11562"/>
<dbReference type="EMBL" id="FOHN01000015">
    <property type="protein sequence ID" value="SET33521.1"/>
    <property type="molecule type" value="Genomic_DNA"/>
</dbReference>
<dbReference type="InterPro" id="IPR022813">
    <property type="entry name" value="SecD/SecF_arch_bac"/>
</dbReference>
<dbReference type="Gene3D" id="3.30.70.3400">
    <property type="match status" value="1"/>
</dbReference>
<dbReference type="AlphaFoldDB" id="A0A1I0DN33"/>
<evidence type="ECO:0000256" key="2">
    <source>
        <dbReference type="ARBA" id="ARBA00022448"/>
    </source>
</evidence>
<dbReference type="SUPFAM" id="SSF82866">
    <property type="entry name" value="Multidrug efflux transporter AcrB transmembrane domain"/>
    <property type="match status" value="2"/>
</dbReference>
<feature type="transmembrane region" description="Helical" evidence="9">
    <location>
        <begin position="346"/>
        <end position="368"/>
    </location>
</feature>
<dbReference type="Pfam" id="PF21760">
    <property type="entry name" value="SecD_1st"/>
    <property type="match status" value="1"/>
</dbReference>
<protein>
    <recommendedName>
        <fullName evidence="9 10">Multifunctional fusion protein</fullName>
    </recommendedName>
    <domain>
        <recommendedName>
            <fullName evidence="9">Protein translocase subunit SecD</fullName>
        </recommendedName>
    </domain>
    <domain>
        <recommendedName>
            <fullName evidence="10">Protein-export membrane protein SecF</fullName>
        </recommendedName>
    </domain>
</protein>
<feature type="domain" description="Protein translocase subunit SecDF P1" evidence="12">
    <location>
        <begin position="72"/>
        <end position="122"/>
    </location>
</feature>
<feature type="transmembrane region" description="Helical" evidence="9">
    <location>
        <begin position="374"/>
        <end position="393"/>
    </location>
</feature>
<comment type="subcellular location">
    <subcellularLocation>
        <location evidence="1 9">Cell membrane</location>
        <topology evidence="1 9">Multi-pass membrane protein</topology>
    </subcellularLocation>
</comment>
<dbReference type="NCBIfam" id="TIGR00966">
    <property type="entry name" value="transloc_SecF"/>
    <property type="match status" value="1"/>
</dbReference>
<evidence type="ECO:0000259" key="13">
    <source>
        <dbReference type="Pfam" id="PF22599"/>
    </source>
</evidence>
<organism evidence="14 15">
    <name type="scientific">[Clostridium] polysaccharolyticum</name>
    <dbReference type="NCBI Taxonomy" id="29364"/>
    <lineage>
        <taxon>Bacteria</taxon>
        <taxon>Bacillati</taxon>
        <taxon>Bacillota</taxon>
        <taxon>Clostridia</taxon>
        <taxon>Lachnospirales</taxon>
        <taxon>Lachnospiraceae</taxon>
    </lineage>
</organism>
<evidence type="ECO:0000256" key="7">
    <source>
        <dbReference type="ARBA" id="ARBA00023010"/>
    </source>
</evidence>
<evidence type="ECO:0000259" key="12">
    <source>
        <dbReference type="Pfam" id="PF21760"/>
    </source>
</evidence>
<evidence type="ECO:0000313" key="15">
    <source>
        <dbReference type="Proteomes" id="UP000199800"/>
    </source>
</evidence>
<dbReference type="GO" id="GO:0006605">
    <property type="term" value="P:protein targeting"/>
    <property type="evidence" value="ECO:0007669"/>
    <property type="project" value="UniProtKB-UniRule"/>
</dbReference>
<dbReference type="PANTHER" id="PTHR30081">
    <property type="entry name" value="PROTEIN-EXPORT MEMBRANE PROTEIN SEC"/>
    <property type="match status" value="1"/>
</dbReference>
<keyword evidence="7 9" id="KW-0811">Translocation</keyword>
<evidence type="ECO:0000256" key="4">
    <source>
        <dbReference type="ARBA" id="ARBA00022692"/>
    </source>
</evidence>
<feature type="transmembrane region" description="Helical" evidence="9">
    <location>
        <begin position="252"/>
        <end position="270"/>
    </location>
</feature>
<feature type="transmembrane region" description="Helical" evidence="9">
    <location>
        <begin position="301"/>
        <end position="325"/>
    </location>
</feature>
<sequence>MKDKRKGILSLCLAVLAIAALCFVSFVGIGKQHKGTAEHIRLGLDLDGGVSITYEAKKKNPSATEMADTKYKLQKRVENYSTEAAVYQEGTKRINVDIPGVTDANAILEELGKAGALEFKDEAGKVVLTGKDIANADANTISDQTTGQPKHIVQLKLNASGTKKFAEATQEAVATNPHKTISIVYDGKVISNPVVNTAITNGEASIEGQKSFEEAEHLASTIRIGALPLELKEIRSNVVGAKLGEEALKTSLIAGLIGLIAVLLFMSIYYRIPGVAASIALLIYILADIIMINAFDVTLTLPGIAGVILSIGMAVDANVIIFTRIREELTAGKSVRSAIKAGFDKALSAIIDGNITTLIAAAVLYFKGSGTVKGFAQTLAIGIVISMFTALFVTRTILTAFYRVGCDDVKFFGLQKEVKTYNYTKRMKVFFAISTLLIAVGIGGLFVNRSQIGTVLNYDLDFSGGTQTQVTFKDEVPGNSEIESVFKDATGEIANVSSVQGEKAVLVKTKTLNLKQRTKLQDTLSSKYGIDEGNIASESISSSVSNEMKSDAVTAVIIATVCMLIYIWIRFKDLAFGASAVIALIHDVLVVLMIYSVCRISVGNTFIACMLTIVGYSINATIVIFDRIRENKKGKSRIEDIEKIVNDSISQTFSRSINTSLTTFIMVFFLAIMGVDSVKEFAIPLMVGIICGCYSSICITGTVWYSFKKIGSSK</sequence>
<comment type="subunit">
    <text evidence="9">Forms a complex with SecF. Part of the essential Sec protein translocation apparatus which comprises SecA, SecYEG and auxiliary proteins SecDF. Other proteins may also be involved.</text>
</comment>
<feature type="domain" description="SecDF P1 head subdomain" evidence="13">
    <location>
        <begin position="125"/>
        <end position="228"/>
    </location>
</feature>
<dbReference type="HAMAP" id="MF_01463_B">
    <property type="entry name" value="SecD_B"/>
    <property type="match status" value="1"/>
</dbReference>
<dbReference type="HAMAP" id="MF_01464_B">
    <property type="entry name" value="SecF_B"/>
    <property type="match status" value="1"/>
</dbReference>
<gene>
    <name evidence="9" type="primary">secD</name>
    <name evidence="10" type="synonym">secF</name>
    <name evidence="14" type="ORF">SAMN04487772_11562</name>
</gene>
<dbReference type="PANTHER" id="PTHR30081:SF1">
    <property type="entry name" value="PROTEIN TRANSLOCASE SUBUNIT SECD"/>
    <property type="match status" value="1"/>
</dbReference>
<name>A0A1I0DN33_9FIRM</name>
<dbReference type="InterPro" id="IPR054384">
    <property type="entry name" value="SecDF_P1_head"/>
</dbReference>
<feature type="domain" description="Protein export membrane protein SecD/SecF C-terminal" evidence="11">
    <location>
        <begin position="231"/>
        <end position="401"/>
    </location>
</feature>
<evidence type="ECO:0000256" key="1">
    <source>
        <dbReference type="ARBA" id="ARBA00004651"/>
    </source>
</evidence>
<feature type="transmembrane region" description="Helical" evidence="9">
    <location>
        <begin position="603"/>
        <end position="625"/>
    </location>
</feature>
<evidence type="ECO:0000256" key="8">
    <source>
        <dbReference type="ARBA" id="ARBA00023136"/>
    </source>
</evidence>
<feature type="transmembrane region" description="Helical" evidence="9">
    <location>
        <begin position="681"/>
        <end position="707"/>
    </location>
</feature>
<keyword evidence="6 9" id="KW-1133">Transmembrane helix</keyword>
<keyword evidence="8 9" id="KW-0472">Membrane</keyword>
<feature type="transmembrane region" description="Helical" evidence="9">
    <location>
        <begin position="657"/>
        <end position="675"/>
    </location>
</feature>
<dbReference type="InterPro" id="IPR005665">
    <property type="entry name" value="SecF_bac"/>
</dbReference>
<feature type="transmembrane region" description="Helical" evidence="9">
    <location>
        <begin position="552"/>
        <end position="569"/>
    </location>
</feature>
<dbReference type="GO" id="GO:0065002">
    <property type="term" value="P:intracellular protein transmembrane transport"/>
    <property type="evidence" value="ECO:0007669"/>
    <property type="project" value="UniProtKB-UniRule"/>
</dbReference>
<feature type="transmembrane region" description="Helical" evidence="9">
    <location>
        <begin position="429"/>
        <end position="447"/>
    </location>
</feature>
<dbReference type="InterPro" id="IPR055344">
    <property type="entry name" value="SecD_SecF_C_bact"/>
</dbReference>
<dbReference type="NCBIfam" id="TIGR00916">
    <property type="entry name" value="2A0604s01"/>
    <property type="match status" value="2"/>
</dbReference>